<keyword evidence="1" id="KW-0472">Membrane</keyword>
<feature type="transmembrane region" description="Helical" evidence="1">
    <location>
        <begin position="285"/>
        <end position="304"/>
    </location>
</feature>
<feature type="transmembrane region" description="Helical" evidence="1">
    <location>
        <begin position="310"/>
        <end position="325"/>
    </location>
</feature>
<gene>
    <name evidence="2" type="ORF">IAB75_08595</name>
</gene>
<feature type="transmembrane region" description="Helical" evidence="1">
    <location>
        <begin position="158"/>
        <end position="187"/>
    </location>
</feature>
<evidence type="ECO:0000313" key="3">
    <source>
        <dbReference type="Proteomes" id="UP000725002"/>
    </source>
</evidence>
<proteinExistence type="predicted"/>
<dbReference type="EMBL" id="JADILV010000058">
    <property type="protein sequence ID" value="MBO8484154.1"/>
    <property type="molecule type" value="Genomic_DNA"/>
</dbReference>
<sequence>MAIYIIMAIICLFGTFINVRYRKLLSYLVFIFLLFIGAFRSFDVGIDNTIYSRNFNVASMDPVTWSAYTEFEPGFAFFLAAFKTYISSDYLHFMAIVFFIYFLCINGFIRKISPNVLLSFFFLIVFTYYTKSFNMIRQSLALGFACLAIIMLEKHRNYVIYTLIILFISFLIHRTILIFLFVPLIAYTRISNDLFKNKFILYIIIIFSYFFVFSPGFVLELLKKFLIHVPIIGDRYINYLTVYMELSSTAEITISKYSSLLNVIFGLYAVYLTPKNLYSNLYYRLYILSIPLANILGAVTALFIRVSFNFQFFQIIYFVLLWYYIESSKRRLEYRVLVIIYGSMIFVNALLKNFGSVVPYQLQ</sequence>
<organism evidence="2 3">
    <name type="scientific">Candidatus Cryptobacteroides avicola</name>
    <dbReference type="NCBI Taxonomy" id="2840757"/>
    <lineage>
        <taxon>Bacteria</taxon>
        <taxon>Pseudomonadati</taxon>
        <taxon>Bacteroidota</taxon>
        <taxon>Bacteroidia</taxon>
        <taxon>Bacteroidales</taxon>
        <taxon>Candidatus Cryptobacteroides</taxon>
    </lineage>
</organism>
<reference evidence="2" key="1">
    <citation type="submission" date="2020-10" db="EMBL/GenBank/DDBJ databases">
        <authorList>
            <person name="Gilroy R."/>
        </authorList>
    </citation>
    <scope>NUCLEOTIDE SEQUENCE</scope>
    <source>
        <strain evidence="2">G3-8215</strain>
    </source>
</reference>
<dbReference type="InterPro" id="IPR049458">
    <property type="entry name" value="EpsG-like"/>
</dbReference>
<dbReference type="Pfam" id="PF14897">
    <property type="entry name" value="EpsG"/>
    <property type="match status" value="1"/>
</dbReference>
<accession>A0A940DSE3</accession>
<evidence type="ECO:0000256" key="1">
    <source>
        <dbReference type="SAM" id="Phobius"/>
    </source>
</evidence>
<feature type="transmembrane region" description="Helical" evidence="1">
    <location>
        <begin position="115"/>
        <end position="130"/>
    </location>
</feature>
<reference evidence="2" key="2">
    <citation type="journal article" date="2021" name="PeerJ">
        <title>Extensive microbial diversity within the chicken gut microbiome revealed by metagenomics and culture.</title>
        <authorList>
            <person name="Gilroy R."/>
            <person name="Ravi A."/>
            <person name="Getino M."/>
            <person name="Pursley I."/>
            <person name="Horton D.L."/>
            <person name="Alikhan N.F."/>
            <person name="Baker D."/>
            <person name="Gharbi K."/>
            <person name="Hall N."/>
            <person name="Watson M."/>
            <person name="Adriaenssens E.M."/>
            <person name="Foster-Nyarko E."/>
            <person name="Jarju S."/>
            <person name="Secka A."/>
            <person name="Antonio M."/>
            <person name="Oren A."/>
            <person name="Chaudhuri R.R."/>
            <person name="La Ragione R."/>
            <person name="Hildebrand F."/>
            <person name="Pallen M.J."/>
        </authorList>
    </citation>
    <scope>NUCLEOTIDE SEQUENCE</scope>
    <source>
        <strain evidence="2">G3-8215</strain>
    </source>
</reference>
<dbReference type="AlphaFoldDB" id="A0A940DSE3"/>
<protein>
    <submittedName>
        <fullName evidence="2">EpsG family protein</fullName>
    </submittedName>
</protein>
<keyword evidence="1" id="KW-1133">Transmembrane helix</keyword>
<comment type="caution">
    <text evidence="2">The sequence shown here is derived from an EMBL/GenBank/DDBJ whole genome shotgun (WGS) entry which is preliminary data.</text>
</comment>
<dbReference type="Proteomes" id="UP000725002">
    <property type="component" value="Unassembled WGS sequence"/>
</dbReference>
<name>A0A940DSE3_9BACT</name>
<feature type="transmembrane region" description="Helical" evidence="1">
    <location>
        <begin position="254"/>
        <end position="273"/>
    </location>
</feature>
<feature type="transmembrane region" description="Helical" evidence="1">
    <location>
        <begin position="332"/>
        <end position="351"/>
    </location>
</feature>
<feature type="transmembrane region" description="Helical" evidence="1">
    <location>
        <begin position="24"/>
        <end position="42"/>
    </location>
</feature>
<keyword evidence="1" id="KW-0812">Transmembrane</keyword>
<feature type="transmembrane region" description="Helical" evidence="1">
    <location>
        <begin position="89"/>
        <end position="109"/>
    </location>
</feature>
<evidence type="ECO:0000313" key="2">
    <source>
        <dbReference type="EMBL" id="MBO8484154.1"/>
    </source>
</evidence>
<feature type="transmembrane region" description="Helical" evidence="1">
    <location>
        <begin position="199"/>
        <end position="219"/>
    </location>
</feature>